<dbReference type="GO" id="GO:0005634">
    <property type="term" value="C:nucleus"/>
    <property type="evidence" value="ECO:0007669"/>
    <property type="project" value="UniProtKB-SubCell"/>
</dbReference>
<evidence type="ECO:0000256" key="10">
    <source>
        <dbReference type="ARBA" id="ARBA00022824"/>
    </source>
</evidence>
<dbReference type="InterPro" id="IPR029055">
    <property type="entry name" value="Ntn_hydrolases_N"/>
</dbReference>
<evidence type="ECO:0000259" key="28">
    <source>
        <dbReference type="PROSITE" id="PS50929"/>
    </source>
</evidence>
<name>A0A3Q0HL40_ALLSI</name>
<evidence type="ECO:0000256" key="1">
    <source>
        <dbReference type="ARBA" id="ARBA00001946"/>
    </source>
</evidence>
<dbReference type="PANTHER" id="PTHR43394">
    <property type="entry name" value="ATP-DEPENDENT PERMEASE MDL1, MITOCHONDRIAL"/>
    <property type="match status" value="1"/>
</dbReference>
<feature type="transmembrane region" description="Helical" evidence="26">
    <location>
        <begin position="25"/>
        <end position="48"/>
    </location>
</feature>
<dbReference type="GO" id="GO:0042825">
    <property type="term" value="C:TAP complex"/>
    <property type="evidence" value="ECO:0007669"/>
    <property type="project" value="InterPro"/>
</dbReference>
<dbReference type="KEGG" id="asn:102379723"/>
<feature type="domain" description="ABC transporter" evidence="27">
    <location>
        <begin position="1136"/>
        <end position="1371"/>
    </location>
</feature>
<evidence type="ECO:0000256" key="21">
    <source>
        <dbReference type="ARBA" id="ARBA00034522"/>
    </source>
</evidence>
<comment type="catalytic activity">
    <reaction evidence="22">
        <text>a peptide antigen(in) + ATP + H2O = a peptide antigen(out) + ADP + phosphate + H(+)</text>
        <dbReference type="Rhea" id="RHEA:65972"/>
        <dbReference type="Rhea" id="RHEA-COMP:16941"/>
        <dbReference type="ChEBI" id="CHEBI:15377"/>
        <dbReference type="ChEBI" id="CHEBI:15378"/>
        <dbReference type="ChEBI" id="CHEBI:30616"/>
        <dbReference type="ChEBI" id="CHEBI:43474"/>
        <dbReference type="ChEBI" id="CHEBI:166823"/>
        <dbReference type="ChEBI" id="CHEBI:456216"/>
        <dbReference type="EC" id="7.4.2.14"/>
    </reaction>
    <physiologicalReaction direction="left-to-right" evidence="22">
        <dbReference type="Rhea" id="RHEA:65973"/>
    </physiologicalReaction>
</comment>
<dbReference type="Pfam" id="PF00005">
    <property type="entry name" value="ABC_tran"/>
    <property type="match status" value="2"/>
</dbReference>
<dbReference type="GO" id="GO:0015421">
    <property type="term" value="F:ABC-type oligopeptide transporter activity"/>
    <property type="evidence" value="ECO:0007669"/>
    <property type="project" value="TreeGrafter"/>
</dbReference>
<keyword evidence="20 26" id="KW-0472">Membrane</keyword>
<dbReference type="Pfam" id="PF00227">
    <property type="entry name" value="Proteasome"/>
    <property type="match status" value="2"/>
</dbReference>
<evidence type="ECO:0000256" key="24">
    <source>
        <dbReference type="ARBA" id="ARBA00084065"/>
    </source>
</evidence>
<evidence type="ECO:0000256" key="12">
    <source>
        <dbReference type="ARBA" id="ARBA00022842"/>
    </source>
</evidence>
<dbReference type="GO" id="GO:0015433">
    <property type="term" value="F:ABC-type peptide antigen transporter activity"/>
    <property type="evidence" value="ECO:0007669"/>
    <property type="project" value="UniProtKB-EC"/>
</dbReference>
<dbReference type="SMART" id="SM00382">
    <property type="entry name" value="AAA"/>
    <property type="match status" value="2"/>
</dbReference>
<evidence type="ECO:0000256" key="26">
    <source>
        <dbReference type="SAM" id="Phobius"/>
    </source>
</evidence>
<comment type="subcellular location">
    <subcellularLocation>
        <location evidence="3">Endoplasmic reticulum membrane</location>
        <topology evidence="3">Multi-pass membrane protein</topology>
    </subcellularLocation>
    <subcellularLocation>
        <location evidence="2">Nucleus</location>
    </subcellularLocation>
</comment>
<evidence type="ECO:0000256" key="15">
    <source>
        <dbReference type="ARBA" id="ARBA00022927"/>
    </source>
</evidence>
<protein>
    <recommendedName>
        <fullName evidence="23">Antigen peptide transporter 2</fullName>
        <ecNumber evidence="21">7.4.2.14</ecNumber>
    </recommendedName>
    <alternativeName>
        <fullName evidence="24">ATP-binding cassette sub-family B member 3</fullName>
    </alternativeName>
</protein>
<evidence type="ECO:0000256" key="8">
    <source>
        <dbReference type="ARBA" id="ARBA00022723"/>
    </source>
</evidence>
<sequence>MAIPYYTGRMTDWIVSEDDPSGFSYAIWIMSLITIFSAVTEFLCDCVYNTTMNRIHTRLQGQVFSSVLRQEIAFFHTNRTGDITSRVTADTEAASEALSKKLSLLMWYGARGAFLYILMLRLSLRLAICTAMGLPLILLVPKFSGKLHQSLAQRVQESLARANEVAVETFQAMPTVRSFANEEGAARSYAARLQDTYHLNQKEAAAYALSTWTTSLSGLALKVGILYYGGRLVTAGAISSGDLVTFVLYEMQFTIAVEVLLSVYPSVQKAVGSSEKIFEYMDRTPQITPSGTLEPPNLRGHVQVCDVWFSYPGRDDTPVLKGVSLELRPGEVTALVGPSGAGKSALVGLLERFYEPQRGRILLDGRDLRDYEHQYLHRQVALVSQKPVLFARSLHDNIAYGLGPQSHQEVEAAARRANAHAFIARLSHGYDTDVGEMGGQVSGGQRQGVAIARALIRDPCVLILDDATSSLDTESQLRVEAEVYKGARAGCSVLLIAHRLSAVERADRILVLEDGIVWEQGTHQELLAQRGAYWRLFQAQEQNGNNRSDASSEEESGPAEFLRGPAGRIQLLHGTTTLAFKFQHGVVVATDSRASSGSYISTLQFNKVIEINPYLLGTMSGSAADCQYWERLPPQHGRESPRVGGSPRPANTGSGSLPNTAGDPSGLYALRNNERISVSAASKLLANMLGEYRGMGLSVGSMICGWDKKGPGLYYVDDNGTRLSGPMFSTGSGNTYAYGVLDSGYRPDLTVEEAYALARRAIAYATHRDSYSGGVVNMYHMKEDGWIRVGRTDVSDLLHAYTEAKRRGLVWPPCPPLPYLSGAFIFLTVAVIGETFIPYYTGRIIDILGGHYDPDAFTTAIGLMCLISFSSSLAAGCRGGLFTFVLSRLNLRLRRLLFSSLVHQDLAFFQQVKTGELTSRLSKDTTLMSRSVPINANVFLRSLVKALGLYGFMLGLSWRLTLLTLLESPLTMASQKVYDARYQAVLKAIQDSVAYSGEVAREAVASVETVRSFGTEKEEAQRYKAALAHTRHLKDRRDLERALYLLFQRLLQLAMQVLMLYCGHQQIQTGLMTKGGLVSFLLYQGEVGRYVQTLVYIYGDLLSNVGAAEKVFEYLDRVPAMSTDGTRAPTMLQGHVTFRDVSFTYPLRPDLPVLQRVSFELQPGTKTALVGLNGSGKSTCVALLERFFEPQAGEILLDGEPLHTYDHRYLHRQVALVGQEPMLFSGSVRDNITYGLESCSKEQVMAAAQAAHAAEFIATLDQGLEMEVGEKGGQLSVGQKQRIAIARALIRQPRVLILDEATSALDVESEASVRAAVLSGGARTVLVIAHHMAMVEGADHIVVLEGGAVAEQGTHEELMACRGPYYSLVQRQFAE</sequence>
<dbReference type="InterPro" id="IPR003593">
    <property type="entry name" value="AAA+_ATPase"/>
</dbReference>
<dbReference type="GO" id="GO:0042287">
    <property type="term" value="F:MHC protein binding"/>
    <property type="evidence" value="ECO:0007669"/>
    <property type="project" value="InterPro"/>
</dbReference>
<dbReference type="Gene3D" id="1.20.1560.10">
    <property type="entry name" value="ABC transporter type 1, transmembrane domain"/>
    <property type="match status" value="2"/>
</dbReference>
<keyword evidence="16" id="KW-0647">Proteasome</keyword>
<evidence type="ECO:0000256" key="13">
    <source>
        <dbReference type="ARBA" id="ARBA00022856"/>
    </source>
</evidence>
<gene>
    <name evidence="30" type="primary">LOC102379723</name>
</gene>
<keyword evidence="13" id="KW-0571">Peptide transport</keyword>
<evidence type="ECO:0000256" key="9">
    <source>
        <dbReference type="ARBA" id="ARBA00022741"/>
    </source>
</evidence>
<keyword evidence="10" id="KW-0256">Endoplasmic reticulum</keyword>
<dbReference type="FunFam" id="1.20.1560.10:FF:000154">
    <property type="entry name" value="HAlF transporter (PGP related)"/>
    <property type="match status" value="1"/>
</dbReference>
<dbReference type="PANTHER" id="PTHR43394:SF14">
    <property type="entry name" value="TRANSPORTER 2, ATP BINDING CASSETTE SUBFAMILY B"/>
    <property type="match status" value="1"/>
</dbReference>
<dbReference type="InterPro" id="IPR011527">
    <property type="entry name" value="ABC1_TM_dom"/>
</dbReference>
<dbReference type="FunFam" id="1.20.1560.10:FF:000042">
    <property type="entry name" value="Antigen peptide transporter 2"/>
    <property type="match status" value="1"/>
</dbReference>
<dbReference type="PROSITE" id="PS51476">
    <property type="entry name" value="PROTEASOME_BETA_2"/>
    <property type="match status" value="1"/>
</dbReference>
<comment type="similarity">
    <text evidence="4">Belongs to the ABC transporter superfamily. ABCB family. MHC peptide exporter (TC 3.A.1.209) subfamily.</text>
</comment>
<keyword evidence="7 26" id="KW-0812">Transmembrane</keyword>
<dbReference type="GO" id="GO:0016887">
    <property type="term" value="F:ATP hydrolysis activity"/>
    <property type="evidence" value="ECO:0007669"/>
    <property type="project" value="InterPro"/>
</dbReference>
<accession>A0A3Q0HL40</accession>
<dbReference type="GO" id="GO:0002250">
    <property type="term" value="P:adaptive immune response"/>
    <property type="evidence" value="ECO:0007669"/>
    <property type="project" value="UniProtKB-KW"/>
</dbReference>
<dbReference type="GO" id="GO:0005839">
    <property type="term" value="C:proteasome core complex"/>
    <property type="evidence" value="ECO:0007669"/>
    <property type="project" value="InterPro"/>
</dbReference>
<feature type="region of interest" description="Disordered" evidence="25">
    <location>
        <begin position="633"/>
        <end position="664"/>
    </location>
</feature>
<dbReference type="InterPro" id="IPR005293">
    <property type="entry name" value="Tap2/ABCB3"/>
</dbReference>
<dbReference type="GO" id="GO:0046872">
    <property type="term" value="F:metal ion binding"/>
    <property type="evidence" value="ECO:0007669"/>
    <property type="project" value="UniProtKB-KW"/>
</dbReference>
<evidence type="ECO:0000256" key="16">
    <source>
        <dbReference type="ARBA" id="ARBA00022942"/>
    </source>
</evidence>
<dbReference type="EC" id="7.4.2.14" evidence="21"/>
<dbReference type="SUPFAM" id="SSF56235">
    <property type="entry name" value="N-terminal nucleophile aminohydrolases (Ntn hydrolases)"/>
    <property type="match status" value="1"/>
</dbReference>
<dbReference type="PROSITE" id="PS00854">
    <property type="entry name" value="PROTEASOME_BETA_1"/>
    <property type="match status" value="1"/>
</dbReference>
<feature type="domain" description="ABC transporter" evidence="27">
    <location>
        <begin position="302"/>
        <end position="539"/>
    </location>
</feature>
<keyword evidence="8" id="KW-0479">Metal-binding</keyword>
<organism evidence="29 30">
    <name type="scientific">Alligator sinensis</name>
    <name type="common">Chinese alligator</name>
    <dbReference type="NCBI Taxonomy" id="38654"/>
    <lineage>
        <taxon>Eukaryota</taxon>
        <taxon>Metazoa</taxon>
        <taxon>Chordata</taxon>
        <taxon>Craniata</taxon>
        <taxon>Vertebrata</taxon>
        <taxon>Euteleostomi</taxon>
        <taxon>Archelosauria</taxon>
        <taxon>Archosauria</taxon>
        <taxon>Crocodylia</taxon>
        <taxon>Alligatoridae</taxon>
        <taxon>Alligatorinae</taxon>
        <taxon>Alligator</taxon>
    </lineage>
</organism>
<evidence type="ECO:0000256" key="19">
    <source>
        <dbReference type="ARBA" id="ARBA00023130"/>
    </source>
</evidence>
<dbReference type="InterPro" id="IPR027417">
    <property type="entry name" value="P-loop_NTPase"/>
</dbReference>
<dbReference type="FunFam" id="3.40.50.300:FF:000140">
    <property type="entry name" value="Lipid A export ATP-binding/permease protein MsbA"/>
    <property type="match status" value="2"/>
</dbReference>
<dbReference type="InterPro" id="IPR001353">
    <property type="entry name" value="Proteasome_sua/b"/>
</dbReference>
<evidence type="ECO:0000256" key="23">
    <source>
        <dbReference type="ARBA" id="ARBA00070706"/>
    </source>
</evidence>
<dbReference type="InterPro" id="IPR017871">
    <property type="entry name" value="ABC_transporter-like_CS"/>
</dbReference>
<dbReference type="GO" id="GO:0019885">
    <property type="term" value="P:antigen processing and presentation of endogenous peptide antigen via MHC class I"/>
    <property type="evidence" value="ECO:0007669"/>
    <property type="project" value="InterPro"/>
</dbReference>
<dbReference type="SUPFAM" id="SSF52540">
    <property type="entry name" value="P-loop containing nucleoside triphosphate hydrolases"/>
    <property type="match status" value="2"/>
</dbReference>
<evidence type="ECO:0000256" key="17">
    <source>
        <dbReference type="ARBA" id="ARBA00022967"/>
    </source>
</evidence>
<keyword evidence="9" id="KW-0547">Nucleotide-binding</keyword>
<evidence type="ECO:0000256" key="25">
    <source>
        <dbReference type="SAM" id="MobiDB-lite"/>
    </source>
</evidence>
<reference evidence="30" key="1">
    <citation type="submission" date="2025-08" db="UniProtKB">
        <authorList>
            <consortium name="RefSeq"/>
        </authorList>
    </citation>
    <scope>IDENTIFICATION</scope>
</reference>
<dbReference type="Gene3D" id="3.60.20.10">
    <property type="entry name" value="Glutamine Phosphoribosylpyrophosphate, subunit 1, domain 1"/>
    <property type="match status" value="1"/>
</dbReference>
<dbReference type="InterPro" id="IPR039421">
    <property type="entry name" value="Type_1_exporter"/>
</dbReference>
<feature type="domain" description="ABC transmembrane type-1" evidence="28">
    <location>
        <begin position="1"/>
        <end position="269"/>
    </location>
</feature>
<evidence type="ECO:0000256" key="7">
    <source>
        <dbReference type="ARBA" id="ARBA00022692"/>
    </source>
</evidence>
<evidence type="ECO:0000256" key="22">
    <source>
        <dbReference type="ARBA" id="ARBA00048240"/>
    </source>
</evidence>
<feature type="compositionally biased region" description="Polar residues" evidence="25">
    <location>
        <begin position="649"/>
        <end position="659"/>
    </location>
</feature>
<dbReference type="InterPro" id="IPR003439">
    <property type="entry name" value="ABC_transporter-like_ATP-bd"/>
</dbReference>
<comment type="cofactor">
    <cofactor evidence="1">
        <name>Mg(2+)</name>
        <dbReference type="ChEBI" id="CHEBI:18420"/>
    </cofactor>
</comment>
<keyword evidence="17" id="KW-1278">Translocase</keyword>
<evidence type="ECO:0000256" key="3">
    <source>
        <dbReference type="ARBA" id="ARBA00004477"/>
    </source>
</evidence>
<dbReference type="PROSITE" id="PS00211">
    <property type="entry name" value="ABC_TRANSPORTER_1"/>
    <property type="match status" value="1"/>
</dbReference>
<keyword evidence="19" id="KW-1064">Adaptive immunity</keyword>
<dbReference type="Pfam" id="PF00664">
    <property type="entry name" value="ABC_membrane"/>
    <property type="match status" value="2"/>
</dbReference>
<evidence type="ECO:0000256" key="4">
    <source>
        <dbReference type="ARBA" id="ARBA00006493"/>
    </source>
</evidence>
<keyword evidence="14" id="KW-0391">Immunity</keyword>
<dbReference type="InParanoid" id="A0A3Q0HL40"/>
<dbReference type="GO" id="GO:0015031">
    <property type="term" value="P:protein transport"/>
    <property type="evidence" value="ECO:0007669"/>
    <property type="project" value="UniProtKB-KW"/>
</dbReference>
<dbReference type="InterPro" id="IPR016050">
    <property type="entry name" value="Proteasome_bsu_CS"/>
</dbReference>
<evidence type="ECO:0000256" key="2">
    <source>
        <dbReference type="ARBA" id="ARBA00004123"/>
    </source>
</evidence>
<proteinExistence type="inferred from homology"/>
<dbReference type="GO" id="GO:0005524">
    <property type="term" value="F:ATP binding"/>
    <property type="evidence" value="ECO:0007669"/>
    <property type="project" value="UniProtKB-KW"/>
</dbReference>
<keyword evidence="6" id="KW-0963">Cytoplasm</keyword>
<dbReference type="PROSITE" id="PS50893">
    <property type="entry name" value="ABC_TRANSPORTER_2"/>
    <property type="match status" value="2"/>
</dbReference>
<dbReference type="STRING" id="38654.A0A3Q0HL40"/>
<dbReference type="CDD" id="cd18589">
    <property type="entry name" value="ABC_6TM_TAP1"/>
    <property type="match status" value="1"/>
</dbReference>
<dbReference type="CDD" id="cd18590">
    <property type="entry name" value="ABC_6TM_TAP2"/>
    <property type="match status" value="1"/>
</dbReference>
<evidence type="ECO:0000256" key="20">
    <source>
        <dbReference type="ARBA" id="ARBA00023136"/>
    </source>
</evidence>
<evidence type="ECO:0000256" key="14">
    <source>
        <dbReference type="ARBA" id="ARBA00022859"/>
    </source>
</evidence>
<feature type="transmembrane region" description="Helical" evidence="26">
    <location>
        <begin position="113"/>
        <end position="140"/>
    </location>
</feature>
<dbReference type="GO" id="GO:0051603">
    <property type="term" value="P:proteolysis involved in protein catabolic process"/>
    <property type="evidence" value="ECO:0007669"/>
    <property type="project" value="InterPro"/>
</dbReference>
<evidence type="ECO:0000256" key="5">
    <source>
        <dbReference type="ARBA" id="ARBA00022448"/>
    </source>
</evidence>
<feature type="domain" description="ABC transmembrane type-1" evidence="28">
    <location>
        <begin position="822"/>
        <end position="1103"/>
    </location>
</feature>
<keyword evidence="12" id="KW-0460">Magnesium</keyword>
<dbReference type="InterPro" id="IPR023333">
    <property type="entry name" value="Proteasome_suB-type"/>
</dbReference>
<dbReference type="CDD" id="cd03761">
    <property type="entry name" value="proteasome_beta_type_5"/>
    <property type="match status" value="1"/>
</dbReference>
<dbReference type="InterPro" id="IPR036640">
    <property type="entry name" value="ABC1_TM_sf"/>
</dbReference>
<dbReference type="RefSeq" id="XP_025072387.1">
    <property type="nucleotide sequence ID" value="XM_025216602.1"/>
</dbReference>
<evidence type="ECO:0000259" key="27">
    <source>
        <dbReference type="PROSITE" id="PS50893"/>
    </source>
</evidence>
<evidence type="ECO:0000313" key="29">
    <source>
        <dbReference type="Proteomes" id="UP000189705"/>
    </source>
</evidence>
<evidence type="ECO:0000256" key="18">
    <source>
        <dbReference type="ARBA" id="ARBA00022989"/>
    </source>
</evidence>
<keyword evidence="15" id="KW-0653">Protein transport</keyword>
<dbReference type="GeneID" id="102379723"/>
<dbReference type="PRINTS" id="PR01897">
    <property type="entry name" value="TAP2PROTEIN"/>
</dbReference>
<evidence type="ECO:0000256" key="6">
    <source>
        <dbReference type="ARBA" id="ARBA00022490"/>
    </source>
</evidence>
<dbReference type="GO" id="GO:0046978">
    <property type="term" value="F:TAP1 binding"/>
    <property type="evidence" value="ECO:0007669"/>
    <property type="project" value="UniProtKB-ARBA"/>
</dbReference>
<keyword evidence="11" id="KW-0067">ATP-binding</keyword>
<evidence type="ECO:0000256" key="11">
    <source>
        <dbReference type="ARBA" id="ARBA00022840"/>
    </source>
</evidence>
<keyword evidence="18 26" id="KW-1133">Transmembrane helix</keyword>
<keyword evidence="5" id="KW-0813">Transport</keyword>
<evidence type="ECO:0000313" key="30">
    <source>
        <dbReference type="RefSeq" id="XP_025072387.1"/>
    </source>
</evidence>
<dbReference type="PROSITE" id="PS50929">
    <property type="entry name" value="ABC_TM1F"/>
    <property type="match status" value="2"/>
</dbReference>
<keyword evidence="29" id="KW-1185">Reference proteome</keyword>
<dbReference type="SUPFAM" id="SSF90123">
    <property type="entry name" value="ABC transporter transmembrane region"/>
    <property type="match status" value="2"/>
</dbReference>
<dbReference type="Proteomes" id="UP000189705">
    <property type="component" value="Unplaced"/>
</dbReference>
<dbReference type="Gene3D" id="3.40.50.300">
    <property type="entry name" value="P-loop containing nucleotide triphosphate hydrolases"/>
    <property type="match status" value="2"/>
</dbReference>